<dbReference type="EMBL" id="JBBPBM010000059">
    <property type="protein sequence ID" value="KAK8516304.1"/>
    <property type="molecule type" value="Genomic_DNA"/>
</dbReference>
<protein>
    <submittedName>
        <fullName evidence="1">Uncharacterized protein</fullName>
    </submittedName>
</protein>
<evidence type="ECO:0000313" key="1">
    <source>
        <dbReference type="EMBL" id="KAK8516304.1"/>
    </source>
</evidence>
<dbReference type="InterPro" id="IPR005913">
    <property type="entry name" value="dTDP_dehydrorham_reduct"/>
</dbReference>
<comment type="caution">
    <text evidence="1">The sequence shown here is derived from an EMBL/GenBank/DDBJ whole genome shotgun (WGS) entry which is preliminary data.</text>
</comment>
<dbReference type="InterPro" id="IPR036291">
    <property type="entry name" value="NAD(P)-bd_dom_sf"/>
</dbReference>
<dbReference type="PANTHER" id="PTHR10491:SF4">
    <property type="entry name" value="METHIONINE ADENOSYLTRANSFERASE 2 SUBUNIT BETA"/>
    <property type="match status" value="1"/>
</dbReference>
<dbReference type="PANTHER" id="PTHR10491">
    <property type="entry name" value="DTDP-4-DEHYDRORHAMNOSE REDUCTASE"/>
    <property type="match status" value="1"/>
</dbReference>
<proteinExistence type="predicted"/>
<accession>A0ABR2CA77</accession>
<reference evidence="1 2" key="1">
    <citation type="journal article" date="2024" name="G3 (Bethesda)">
        <title>Genome assembly of Hibiscus sabdariffa L. provides insights into metabolisms of medicinal natural products.</title>
        <authorList>
            <person name="Kim T."/>
        </authorList>
    </citation>
    <scope>NUCLEOTIDE SEQUENCE [LARGE SCALE GENOMIC DNA]</scope>
    <source>
        <strain evidence="1">TK-2024</strain>
        <tissue evidence="1">Old leaves</tissue>
    </source>
</reference>
<sequence>MVDMKRQSKDVCNQLCPLEHLPTGKIEIPSQPKVWVLGDIRLQTKFGGGGYDLQEQPAQFTNLIQSKTYKEEDDTHNCGRLANLAFHGEKLKAEALSDKIVGLGTLFAIDSNFHVEQLSNIWKTQHEELNSIQLYRSACPFIVEKEYKCEIDKLNGVTSNSKDVDSFGRNMVQGIRIETTFNIYSYTIANRYTKKRILNLGAAGVIASPVCNQLILHDSDYKIVALDKLEHCSSLKNLDISRSSNFKFLTRVIYQKLCEKQSIPFEYGRGLLEQLSQFLADIQTVMPTHVSNAIGVIGRLKVDWCETHKIETIRTTNVVDMLTLVDICKEDQLLVINYATGATHLLGMRVGFKKEDKPKFTGSVYSKIKAMVEEVLREFDSVCTFKVQIPISSDFSNARNFITKITRYNHVVDILNSLTMLDELLPVSIEMVKRNLEDKISTKSAGKFLTMS</sequence>
<dbReference type="SUPFAM" id="SSF51735">
    <property type="entry name" value="NAD(P)-binding Rossmann-fold domains"/>
    <property type="match status" value="1"/>
</dbReference>
<evidence type="ECO:0000313" key="2">
    <source>
        <dbReference type="Proteomes" id="UP001472677"/>
    </source>
</evidence>
<gene>
    <name evidence="1" type="ORF">V6N12_068913</name>
</gene>
<name>A0ABR2CA77_9ROSI</name>
<dbReference type="Proteomes" id="UP001472677">
    <property type="component" value="Unassembled WGS sequence"/>
</dbReference>
<organism evidence="1 2">
    <name type="scientific">Hibiscus sabdariffa</name>
    <name type="common">roselle</name>
    <dbReference type="NCBI Taxonomy" id="183260"/>
    <lineage>
        <taxon>Eukaryota</taxon>
        <taxon>Viridiplantae</taxon>
        <taxon>Streptophyta</taxon>
        <taxon>Embryophyta</taxon>
        <taxon>Tracheophyta</taxon>
        <taxon>Spermatophyta</taxon>
        <taxon>Magnoliopsida</taxon>
        <taxon>eudicotyledons</taxon>
        <taxon>Gunneridae</taxon>
        <taxon>Pentapetalae</taxon>
        <taxon>rosids</taxon>
        <taxon>malvids</taxon>
        <taxon>Malvales</taxon>
        <taxon>Malvaceae</taxon>
        <taxon>Malvoideae</taxon>
        <taxon>Hibiscus</taxon>
    </lineage>
</organism>
<dbReference type="Gene3D" id="3.40.50.720">
    <property type="entry name" value="NAD(P)-binding Rossmann-like Domain"/>
    <property type="match status" value="1"/>
</dbReference>
<keyword evidence="2" id="KW-1185">Reference proteome</keyword>